<dbReference type="Proteomes" id="UP000187261">
    <property type="component" value="Unassembled WGS sequence"/>
</dbReference>
<dbReference type="STRING" id="1121284.SAMN05660493_02253"/>
<dbReference type="RefSeq" id="WP_076783688.1">
    <property type="nucleotide sequence ID" value="NZ_FTPU01000025.1"/>
</dbReference>
<sequence>MIIQKYRKKLLSLKNDYQNKRSFFTIIKSFQFTISPYFPHVLNRNHADILNLLKIKFRLLIQNYHNLHSSSGNKIENRLWVMWWQGYNSMPTLVKSCYNSIKKVYPNMDLVLITEENYKNYLQLPEHILQHVQNKNISLTHLSDILRMGLLSKHGGVWIDATIYLTGQIDFHSKSFFSIRQHKEYARYVLKGNKWTPYLLASSKNYKLATFAYDFLIEYWKIENKLIDYFLIDYIIAIAYETFPDVRADIDDLSFEYEGVYFMAEKLNDKFDKFELKKNIINKLSYKNTYTTKIDDTITNYGFLVKDFQ</sequence>
<dbReference type="OrthoDB" id="9802881at2"/>
<organism evidence="1 2">
    <name type="scientific">Epilithonimonas bovis DSM 19482</name>
    <dbReference type="NCBI Taxonomy" id="1121284"/>
    <lineage>
        <taxon>Bacteria</taxon>
        <taxon>Pseudomonadati</taxon>
        <taxon>Bacteroidota</taxon>
        <taxon>Flavobacteriia</taxon>
        <taxon>Flavobacteriales</taxon>
        <taxon>Weeksellaceae</taxon>
        <taxon>Chryseobacterium group</taxon>
        <taxon>Epilithonimonas</taxon>
    </lineage>
</organism>
<keyword evidence="2" id="KW-1185">Reference proteome</keyword>
<dbReference type="SUPFAM" id="SSF53448">
    <property type="entry name" value="Nucleotide-diphospho-sugar transferases"/>
    <property type="match status" value="1"/>
</dbReference>
<gene>
    <name evidence="1" type="ORF">SAMN05660493_02253</name>
</gene>
<dbReference type="AlphaFoldDB" id="A0A1U7PZM7"/>
<dbReference type="Pfam" id="PF05704">
    <property type="entry name" value="Caps_synth"/>
    <property type="match status" value="1"/>
</dbReference>
<reference evidence="2" key="1">
    <citation type="submission" date="2016-10" db="EMBL/GenBank/DDBJ databases">
        <authorList>
            <person name="Varghese N."/>
            <person name="Submissions S."/>
        </authorList>
    </citation>
    <scope>NUCLEOTIDE SEQUENCE [LARGE SCALE GENOMIC DNA]</scope>
    <source>
        <strain evidence="2">DSM 19482</strain>
    </source>
</reference>
<proteinExistence type="predicted"/>
<dbReference type="InterPro" id="IPR008441">
    <property type="entry name" value="AfumC-like_glycosyl_Trfase"/>
</dbReference>
<dbReference type="InterPro" id="IPR029044">
    <property type="entry name" value="Nucleotide-diphossugar_trans"/>
</dbReference>
<protein>
    <submittedName>
        <fullName evidence="1">Capsular polysaccharide synthesis protein</fullName>
    </submittedName>
</protein>
<accession>A0A1U7PZM7</accession>
<dbReference type="EMBL" id="FTPU01000025">
    <property type="protein sequence ID" value="SIT97533.1"/>
    <property type="molecule type" value="Genomic_DNA"/>
</dbReference>
<dbReference type="Gene3D" id="3.90.550.20">
    <property type="match status" value="1"/>
</dbReference>
<dbReference type="GO" id="GO:0016757">
    <property type="term" value="F:glycosyltransferase activity"/>
    <property type="evidence" value="ECO:0007669"/>
    <property type="project" value="InterPro"/>
</dbReference>
<name>A0A1U7PZM7_9FLAO</name>
<evidence type="ECO:0000313" key="1">
    <source>
        <dbReference type="EMBL" id="SIT97533.1"/>
    </source>
</evidence>
<evidence type="ECO:0000313" key="2">
    <source>
        <dbReference type="Proteomes" id="UP000187261"/>
    </source>
</evidence>